<proteinExistence type="predicted"/>
<dbReference type="AlphaFoldDB" id="A0A5C6LU05"/>
<comment type="caution">
    <text evidence="1">The sequence shown here is derived from an EMBL/GenBank/DDBJ whole genome shotgun (WGS) entry which is preliminary data.</text>
</comment>
<dbReference type="PROSITE" id="PS51257">
    <property type="entry name" value="PROKAR_LIPOPROTEIN"/>
    <property type="match status" value="1"/>
</dbReference>
<dbReference type="Proteomes" id="UP000318815">
    <property type="component" value="Unassembled WGS sequence"/>
</dbReference>
<reference evidence="1 2" key="1">
    <citation type="submission" date="2019-08" db="EMBL/GenBank/DDBJ databases">
        <title>Whole genome sequencing of chitin degrading bacteria Chitinophaga pinensis YS16.</title>
        <authorList>
            <person name="Singh R.P."/>
            <person name="Manchanda G."/>
            <person name="Maurya I.K."/>
            <person name="Joshi N.K."/>
            <person name="Srivastava A.K."/>
        </authorList>
    </citation>
    <scope>NUCLEOTIDE SEQUENCE [LARGE SCALE GENOMIC DNA]</scope>
    <source>
        <strain evidence="1 2">YS-16</strain>
    </source>
</reference>
<accession>A0A5C6LU05</accession>
<gene>
    <name evidence="1" type="ORF">FEF09_17360</name>
</gene>
<organism evidence="1 2">
    <name type="scientific">Chitinophaga pinensis</name>
    <dbReference type="NCBI Taxonomy" id="79329"/>
    <lineage>
        <taxon>Bacteria</taxon>
        <taxon>Pseudomonadati</taxon>
        <taxon>Bacteroidota</taxon>
        <taxon>Chitinophagia</taxon>
        <taxon>Chitinophagales</taxon>
        <taxon>Chitinophagaceae</taxon>
        <taxon>Chitinophaga</taxon>
    </lineage>
</organism>
<sequence>MRTFLIKVIFFSSLLLAIVIGCATRVPEFEKENFIGSIVEKHKRLDSISGPRLLLAGGSNVAFGVNSKSVEDSFHLPVVNMSLHAGLGLDFVLGELKATVRKGDVVLLVPEYFAGEGRSVLKELAAYYYAPSESYTIPTFEEQLDKYLDGTMSRIKSNKENLIKYLRERARGKKDERPVYNRYSFNEYGDMVAHLNEKKLEILKDGDAMEYQHWDGIAKINAFAAYCKAKDVKLMFTYPTYAASCYEKNKPVIAQYHSDIVKEMHIPVVGVPADFVYPDEEYYDTVYHLRKDAREKRTAKLIALLKEQQVLMN</sequence>
<evidence type="ECO:0000313" key="2">
    <source>
        <dbReference type="Proteomes" id="UP000318815"/>
    </source>
</evidence>
<evidence type="ECO:0008006" key="3">
    <source>
        <dbReference type="Google" id="ProtNLM"/>
    </source>
</evidence>
<protein>
    <recommendedName>
        <fullName evidence="3">Lipoprotein</fullName>
    </recommendedName>
</protein>
<keyword evidence="2" id="KW-1185">Reference proteome</keyword>
<dbReference type="EMBL" id="VOHS01000017">
    <property type="protein sequence ID" value="TWV99268.1"/>
    <property type="molecule type" value="Genomic_DNA"/>
</dbReference>
<dbReference type="OrthoDB" id="631431at2"/>
<name>A0A5C6LU05_9BACT</name>
<dbReference type="RefSeq" id="WP_146306287.1">
    <property type="nucleotide sequence ID" value="NZ_VOHS01000017.1"/>
</dbReference>
<evidence type="ECO:0000313" key="1">
    <source>
        <dbReference type="EMBL" id="TWV99268.1"/>
    </source>
</evidence>